<accession>A0A1B1S919</accession>
<gene>
    <name evidence="4" type="ORF">A4V02_05835</name>
</gene>
<dbReference type="RefSeq" id="WP_068960635.1">
    <property type="nucleotide sequence ID" value="NZ_CAJTAP010000015.1"/>
</dbReference>
<dbReference type="InterPro" id="IPR045851">
    <property type="entry name" value="AMP-bd_C_sf"/>
</dbReference>
<dbReference type="GeneID" id="65536372"/>
<dbReference type="PANTHER" id="PTHR43201:SF5">
    <property type="entry name" value="MEDIUM-CHAIN ACYL-COA LIGASE ACSF2, MITOCHONDRIAL"/>
    <property type="match status" value="1"/>
</dbReference>
<dbReference type="InterPro" id="IPR000873">
    <property type="entry name" value="AMP-dep_synth/lig_dom"/>
</dbReference>
<comment type="similarity">
    <text evidence="1">Belongs to the ATP-dependent AMP-binding enzyme family.</text>
</comment>
<evidence type="ECO:0000256" key="1">
    <source>
        <dbReference type="ARBA" id="ARBA00006432"/>
    </source>
</evidence>
<dbReference type="AlphaFoldDB" id="A0A1B1S919"/>
<keyword evidence="5" id="KW-1185">Reference proteome</keyword>
<sequence length="330" mass="36253">MEIMLSIPKIIDPDGLASEFIKEWLSDSPVVYANTSGSTGVPKRIMLSKADMIVSAKATCRHFGIVASSVLHLPLSTDYIAGKMMVVRAFVSGATLIVERPSNRPLDFLPTEIRHVDLTAVVPSQVGGLLSGKYVERLRNVIVGGGALAADIECRLREYPVVSWATYGMTETCSHVALRNITSGQDTYTALPGIMFETDYRGCLAINAPGYSFGRLVTNDVVELVSESEFRWLGRYDNVINSGGIKLHPEEMEKRLEGCVSSPFYIVGRPSERWGEEAVIVMENATDAECVAIMECARKSLDRRSVPKTVINVPRFIYASNGKIKRVLPC</sequence>
<proteinExistence type="inferred from homology"/>
<dbReference type="GO" id="GO:0031956">
    <property type="term" value="F:medium-chain fatty acid-CoA ligase activity"/>
    <property type="evidence" value="ECO:0007669"/>
    <property type="project" value="TreeGrafter"/>
</dbReference>
<dbReference type="KEGG" id="pary:A4V02_05835"/>
<evidence type="ECO:0000313" key="4">
    <source>
        <dbReference type="EMBL" id="ANU63291.1"/>
    </source>
</evidence>
<dbReference type="PROSITE" id="PS00455">
    <property type="entry name" value="AMP_BINDING"/>
    <property type="match status" value="1"/>
</dbReference>
<dbReference type="SUPFAM" id="SSF56801">
    <property type="entry name" value="Acetyl-CoA synthetase-like"/>
    <property type="match status" value="1"/>
</dbReference>
<evidence type="ECO:0000313" key="5">
    <source>
        <dbReference type="Proteomes" id="UP000186351"/>
    </source>
</evidence>
<dbReference type="OrthoDB" id="8870348at2"/>
<dbReference type="InterPro" id="IPR020845">
    <property type="entry name" value="AMP-binding_CS"/>
</dbReference>
<accession>A0A1Z2XJK7</accession>
<protein>
    <recommendedName>
        <fullName evidence="3">AMP-dependent synthetase/ligase domain-containing protein</fullName>
    </recommendedName>
</protein>
<dbReference type="GO" id="GO:0006631">
    <property type="term" value="P:fatty acid metabolic process"/>
    <property type="evidence" value="ECO:0007669"/>
    <property type="project" value="TreeGrafter"/>
</dbReference>
<feature type="domain" description="AMP-dependent synthetase/ligase" evidence="3">
    <location>
        <begin position="26"/>
        <end position="183"/>
    </location>
</feature>
<name>A0A1B1S919_9BACT</name>
<dbReference type="Gene3D" id="3.30.300.30">
    <property type="match status" value="1"/>
</dbReference>
<dbReference type="EMBL" id="CP015402">
    <property type="protein sequence ID" value="ANU63291.1"/>
    <property type="molecule type" value="Genomic_DNA"/>
</dbReference>
<dbReference type="Pfam" id="PF00501">
    <property type="entry name" value="AMP-binding"/>
    <property type="match status" value="1"/>
</dbReference>
<organism evidence="4 5">
    <name type="scientific">Muribaculum intestinale</name>
    <dbReference type="NCBI Taxonomy" id="1796646"/>
    <lineage>
        <taxon>Bacteria</taxon>
        <taxon>Pseudomonadati</taxon>
        <taxon>Bacteroidota</taxon>
        <taxon>Bacteroidia</taxon>
        <taxon>Bacteroidales</taxon>
        <taxon>Muribaculaceae</taxon>
        <taxon>Muribaculum</taxon>
    </lineage>
</organism>
<reference evidence="5" key="1">
    <citation type="submission" date="2016-04" db="EMBL/GenBank/DDBJ databases">
        <title>Complete Genome Sequences of Twelve Strains of a Stable Defined Moderately Diverse Mouse Microbiota 2 (sDMDMm2).</title>
        <authorList>
            <person name="Uchimura Y."/>
            <person name="Wyss M."/>
            <person name="Brugiroux S."/>
            <person name="Limenitakis J.P."/>
            <person name="Stecher B."/>
            <person name="McCoy K.D."/>
            <person name="Macpherson A.J."/>
        </authorList>
    </citation>
    <scope>NUCLEOTIDE SEQUENCE [LARGE SCALE GENOMIC DNA]</scope>
    <source>
        <strain evidence="5">YL27</strain>
    </source>
</reference>
<keyword evidence="2" id="KW-0436">Ligase</keyword>
<dbReference type="PANTHER" id="PTHR43201">
    <property type="entry name" value="ACYL-COA SYNTHETASE"/>
    <property type="match status" value="1"/>
</dbReference>
<evidence type="ECO:0000256" key="2">
    <source>
        <dbReference type="ARBA" id="ARBA00022598"/>
    </source>
</evidence>
<dbReference type="Gene3D" id="3.40.50.12780">
    <property type="entry name" value="N-terminal domain of ligase-like"/>
    <property type="match status" value="1"/>
</dbReference>
<dbReference type="STRING" id="1796646.A4V02_05835"/>
<evidence type="ECO:0000259" key="3">
    <source>
        <dbReference type="Pfam" id="PF00501"/>
    </source>
</evidence>
<dbReference type="InterPro" id="IPR042099">
    <property type="entry name" value="ANL_N_sf"/>
</dbReference>
<dbReference type="Proteomes" id="UP000186351">
    <property type="component" value="Chromosome"/>
</dbReference>